<evidence type="ECO:0000256" key="17">
    <source>
        <dbReference type="RuleBase" id="RU004024"/>
    </source>
</evidence>
<dbReference type="InterPro" id="IPR014222">
    <property type="entry name" value="Cyt_c_oxidase_su2"/>
</dbReference>
<gene>
    <name evidence="22" type="primary">coxB</name>
    <name evidence="22" type="ORF">E6K78_07870</name>
</gene>
<keyword evidence="4 15" id="KW-0349">Heme</keyword>
<comment type="function">
    <text evidence="14 17">Subunits I and II form the functional core of the enzyme complex. Electrons originating in cytochrome c are transferred via heme a and Cu(A) to the binuclear center formed by heme a3 and Cu(B).</text>
</comment>
<dbReference type="InterPro" id="IPR001505">
    <property type="entry name" value="Copper_CuA"/>
</dbReference>
<dbReference type="SUPFAM" id="SSF46626">
    <property type="entry name" value="Cytochrome c"/>
    <property type="match status" value="1"/>
</dbReference>
<dbReference type="InterPro" id="IPR011759">
    <property type="entry name" value="Cyt_c_oxidase_su2_TM_dom"/>
</dbReference>
<keyword evidence="10 18" id="KW-1133">Transmembrane helix</keyword>
<dbReference type="GO" id="GO:0042773">
    <property type="term" value="P:ATP synthesis coupled electron transport"/>
    <property type="evidence" value="ECO:0007669"/>
    <property type="project" value="TreeGrafter"/>
</dbReference>
<evidence type="ECO:0000256" key="10">
    <source>
        <dbReference type="ARBA" id="ARBA00022989"/>
    </source>
</evidence>
<accession>A0A538TNX0</accession>
<reference evidence="22 23" key="1">
    <citation type="journal article" date="2019" name="Nat. Microbiol.">
        <title>Mediterranean grassland soil C-N compound turnover is dependent on rainfall and depth, and is mediated by genomically divergent microorganisms.</title>
        <authorList>
            <person name="Diamond S."/>
            <person name="Andeer P.F."/>
            <person name="Li Z."/>
            <person name="Crits-Christoph A."/>
            <person name="Burstein D."/>
            <person name="Anantharaman K."/>
            <person name="Lane K.R."/>
            <person name="Thomas B.C."/>
            <person name="Pan C."/>
            <person name="Northen T.R."/>
            <person name="Banfield J.F."/>
        </authorList>
    </citation>
    <scope>NUCLEOTIDE SEQUENCE [LARGE SCALE GENOMIC DNA]</scope>
    <source>
        <strain evidence="22">WS_8</strain>
    </source>
</reference>
<evidence type="ECO:0000256" key="11">
    <source>
        <dbReference type="ARBA" id="ARBA00023004"/>
    </source>
</evidence>
<evidence type="ECO:0000256" key="2">
    <source>
        <dbReference type="ARBA" id="ARBA00007866"/>
    </source>
</evidence>
<comment type="catalytic activity">
    <reaction evidence="17">
        <text>4 Fe(II)-[cytochrome c] + O2 + 8 H(+)(in) = 4 Fe(III)-[cytochrome c] + 2 H2O + 4 H(+)(out)</text>
        <dbReference type="Rhea" id="RHEA:11436"/>
        <dbReference type="Rhea" id="RHEA-COMP:10350"/>
        <dbReference type="Rhea" id="RHEA-COMP:14399"/>
        <dbReference type="ChEBI" id="CHEBI:15377"/>
        <dbReference type="ChEBI" id="CHEBI:15378"/>
        <dbReference type="ChEBI" id="CHEBI:15379"/>
        <dbReference type="ChEBI" id="CHEBI:29033"/>
        <dbReference type="ChEBI" id="CHEBI:29034"/>
        <dbReference type="EC" id="7.1.1.9"/>
    </reaction>
</comment>
<dbReference type="PROSITE" id="PS51007">
    <property type="entry name" value="CYTC"/>
    <property type="match status" value="1"/>
</dbReference>
<dbReference type="PANTHER" id="PTHR22888">
    <property type="entry name" value="CYTOCHROME C OXIDASE, SUBUNIT II"/>
    <property type="match status" value="1"/>
</dbReference>
<organism evidence="22 23">
    <name type="scientific">Eiseniibacteriota bacterium</name>
    <dbReference type="NCBI Taxonomy" id="2212470"/>
    <lineage>
        <taxon>Bacteria</taxon>
        <taxon>Candidatus Eiseniibacteriota</taxon>
    </lineage>
</organism>
<dbReference type="PROSITE" id="PS51257">
    <property type="entry name" value="PROKAR_LIPOPROTEIN"/>
    <property type="match status" value="1"/>
</dbReference>
<proteinExistence type="inferred from homology"/>
<keyword evidence="8" id="KW-1278">Translocase</keyword>
<evidence type="ECO:0000256" key="14">
    <source>
        <dbReference type="ARBA" id="ARBA00024688"/>
    </source>
</evidence>
<dbReference type="NCBIfam" id="TIGR02866">
    <property type="entry name" value="CoxB"/>
    <property type="match status" value="1"/>
</dbReference>
<dbReference type="Pfam" id="PF00116">
    <property type="entry name" value="COX2"/>
    <property type="match status" value="1"/>
</dbReference>
<dbReference type="GO" id="GO:0005886">
    <property type="term" value="C:plasma membrane"/>
    <property type="evidence" value="ECO:0007669"/>
    <property type="project" value="UniProtKB-SubCell"/>
</dbReference>
<dbReference type="PRINTS" id="PR01166">
    <property type="entry name" value="CYCOXIDASEII"/>
</dbReference>
<evidence type="ECO:0000256" key="16">
    <source>
        <dbReference type="RuleBase" id="RU000456"/>
    </source>
</evidence>
<dbReference type="SUPFAM" id="SSF81464">
    <property type="entry name" value="Cytochrome c oxidase subunit II-like, transmembrane region"/>
    <property type="match status" value="1"/>
</dbReference>
<dbReference type="AlphaFoldDB" id="A0A538TNX0"/>
<keyword evidence="3 16" id="KW-0813">Transport</keyword>
<evidence type="ECO:0000256" key="8">
    <source>
        <dbReference type="ARBA" id="ARBA00022967"/>
    </source>
</evidence>
<keyword evidence="22" id="KW-0560">Oxidoreductase</keyword>
<feature type="domain" description="Cytochrome oxidase subunit II transmembrane region profile" evidence="20">
    <location>
        <begin position="29"/>
        <end position="125"/>
    </location>
</feature>
<evidence type="ECO:0000256" key="1">
    <source>
        <dbReference type="ARBA" id="ARBA00004141"/>
    </source>
</evidence>
<dbReference type="Pfam" id="PF02790">
    <property type="entry name" value="COX2_TM"/>
    <property type="match status" value="1"/>
</dbReference>
<keyword evidence="5 16" id="KW-0679">Respiratory chain</keyword>
<evidence type="ECO:0000313" key="22">
    <source>
        <dbReference type="EMBL" id="TMQ65322.1"/>
    </source>
</evidence>
<dbReference type="InterPro" id="IPR009056">
    <property type="entry name" value="Cyt_c-like_dom"/>
</dbReference>
<dbReference type="PROSITE" id="PS50999">
    <property type="entry name" value="COX2_TM"/>
    <property type="match status" value="1"/>
</dbReference>
<keyword evidence="12 17" id="KW-0186">Copper</keyword>
<dbReference type="CDD" id="cd04213">
    <property type="entry name" value="CuRO_CcO_Caa3_II"/>
    <property type="match status" value="1"/>
</dbReference>
<dbReference type="Gene3D" id="1.10.287.90">
    <property type="match status" value="1"/>
</dbReference>
<keyword evidence="9 16" id="KW-0249">Electron transport</keyword>
<evidence type="ECO:0000256" key="15">
    <source>
        <dbReference type="PROSITE-ProRule" id="PRU00433"/>
    </source>
</evidence>
<keyword evidence="13 18" id="KW-0472">Membrane</keyword>
<dbReference type="Proteomes" id="UP000316609">
    <property type="component" value="Unassembled WGS sequence"/>
</dbReference>
<dbReference type="InterPro" id="IPR045187">
    <property type="entry name" value="CcO_II"/>
</dbReference>
<dbReference type="GO" id="GO:0004129">
    <property type="term" value="F:cytochrome-c oxidase activity"/>
    <property type="evidence" value="ECO:0007669"/>
    <property type="project" value="UniProtKB-EC"/>
</dbReference>
<keyword evidence="6 16" id="KW-0812">Transmembrane</keyword>
<dbReference type="InterPro" id="IPR036909">
    <property type="entry name" value="Cyt_c-like_dom_sf"/>
</dbReference>
<feature type="transmembrane region" description="Helical" evidence="18">
    <location>
        <begin position="55"/>
        <end position="77"/>
    </location>
</feature>
<evidence type="ECO:0000256" key="5">
    <source>
        <dbReference type="ARBA" id="ARBA00022660"/>
    </source>
</evidence>
<evidence type="ECO:0000256" key="6">
    <source>
        <dbReference type="ARBA" id="ARBA00022692"/>
    </source>
</evidence>
<evidence type="ECO:0000256" key="9">
    <source>
        <dbReference type="ARBA" id="ARBA00022982"/>
    </source>
</evidence>
<feature type="domain" description="Cytochrome oxidase subunit II copper A binding" evidence="19">
    <location>
        <begin position="127"/>
        <end position="239"/>
    </location>
</feature>
<evidence type="ECO:0000256" key="4">
    <source>
        <dbReference type="ARBA" id="ARBA00022617"/>
    </source>
</evidence>
<evidence type="ECO:0000259" key="19">
    <source>
        <dbReference type="PROSITE" id="PS50857"/>
    </source>
</evidence>
<dbReference type="SUPFAM" id="SSF49503">
    <property type="entry name" value="Cupredoxins"/>
    <property type="match status" value="1"/>
</dbReference>
<dbReference type="PROSITE" id="PS50857">
    <property type="entry name" value="COX2_CUA"/>
    <property type="match status" value="1"/>
</dbReference>
<sequence length="341" mass="37051">MAASARGTRFLRSISALLVLLPLLSLGCTLRQFPQSSLHPQADYASQIQRLLEDLMFWVVVIFVLVEGALVVAVVRFRNRPGLPEPKMTHGHTGLEIGWTIAPAVILAFIAVPTVVTIFKTQSKPPAGALEVKVVGHQWWWEFQYPGLDITTASELHVPIGQPVAISLQTADVIHSFWFPAMGGKRDVIPTHTNAMWFTPEKIGTFPGQCAEFCGVSHANMRMKLMVQSREDFEAWVAAQKRPPVEPDSTSLAGKGKQVFLTAGCVACHTIAGISPGTIGPNLTHVGTRTSLAGALYPNTPEEMAKWIQDPPVRKPGSIMPKLGLAPDQIAAVVAYLQSLK</sequence>
<keyword evidence="7 15" id="KW-0479">Metal-binding</keyword>
<dbReference type="GO" id="GO:0005507">
    <property type="term" value="F:copper ion binding"/>
    <property type="evidence" value="ECO:0007669"/>
    <property type="project" value="InterPro"/>
</dbReference>
<evidence type="ECO:0000256" key="18">
    <source>
        <dbReference type="SAM" id="Phobius"/>
    </source>
</evidence>
<comment type="similarity">
    <text evidence="2 16">Belongs to the cytochrome c oxidase subunit 2 family.</text>
</comment>
<name>A0A538TNX0_UNCEI</name>
<comment type="subcellular location">
    <subcellularLocation>
        <location evidence="16">Cell membrane</location>
        <topology evidence="16">Multi-pass membrane protein</topology>
    </subcellularLocation>
    <subcellularLocation>
        <location evidence="1">Membrane</location>
        <topology evidence="1">Multi-pass membrane protein</topology>
    </subcellularLocation>
</comment>
<dbReference type="InterPro" id="IPR034236">
    <property type="entry name" value="CuRO_CcO_Caa3_II"/>
</dbReference>
<dbReference type="Gene3D" id="2.60.40.420">
    <property type="entry name" value="Cupredoxins - blue copper proteins"/>
    <property type="match status" value="1"/>
</dbReference>
<evidence type="ECO:0000256" key="12">
    <source>
        <dbReference type="ARBA" id="ARBA00023008"/>
    </source>
</evidence>
<keyword evidence="11 15" id="KW-0408">Iron</keyword>
<dbReference type="InterPro" id="IPR002429">
    <property type="entry name" value="CcO_II-like_C"/>
</dbReference>
<dbReference type="EMBL" id="VBOY01000072">
    <property type="protein sequence ID" value="TMQ65322.1"/>
    <property type="molecule type" value="Genomic_DNA"/>
</dbReference>
<feature type="domain" description="Cytochrome c" evidence="21">
    <location>
        <begin position="251"/>
        <end position="341"/>
    </location>
</feature>
<dbReference type="EC" id="7.1.1.9" evidence="17"/>
<dbReference type="GO" id="GO:0016491">
    <property type="term" value="F:oxidoreductase activity"/>
    <property type="evidence" value="ECO:0007669"/>
    <property type="project" value="UniProtKB-KW"/>
</dbReference>
<comment type="cofactor">
    <cofactor evidence="17">
        <name>Cu cation</name>
        <dbReference type="ChEBI" id="CHEBI:23378"/>
    </cofactor>
    <text evidence="17">Binds a copper A center.</text>
</comment>
<dbReference type="InterPro" id="IPR008972">
    <property type="entry name" value="Cupredoxin"/>
</dbReference>
<evidence type="ECO:0000256" key="3">
    <source>
        <dbReference type="ARBA" id="ARBA00022448"/>
    </source>
</evidence>
<evidence type="ECO:0000259" key="20">
    <source>
        <dbReference type="PROSITE" id="PS50999"/>
    </source>
</evidence>
<evidence type="ECO:0000313" key="23">
    <source>
        <dbReference type="Proteomes" id="UP000316609"/>
    </source>
</evidence>
<protein>
    <recommendedName>
        <fullName evidence="17">Cytochrome c oxidase subunit 2</fullName>
        <ecNumber evidence="17">7.1.1.9</ecNumber>
    </recommendedName>
</protein>
<dbReference type="InterPro" id="IPR036257">
    <property type="entry name" value="Cyt_c_oxidase_su2_TM_sf"/>
</dbReference>
<feature type="transmembrane region" description="Helical" evidence="18">
    <location>
        <begin position="97"/>
        <end position="119"/>
    </location>
</feature>
<evidence type="ECO:0000256" key="7">
    <source>
        <dbReference type="ARBA" id="ARBA00022723"/>
    </source>
</evidence>
<evidence type="ECO:0000256" key="13">
    <source>
        <dbReference type="ARBA" id="ARBA00023136"/>
    </source>
</evidence>
<comment type="caution">
    <text evidence="22">The sequence shown here is derived from an EMBL/GenBank/DDBJ whole genome shotgun (WGS) entry which is preliminary data.</text>
</comment>
<dbReference type="GO" id="GO:0020037">
    <property type="term" value="F:heme binding"/>
    <property type="evidence" value="ECO:0007669"/>
    <property type="project" value="InterPro"/>
</dbReference>
<dbReference type="PROSITE" id="PS00078">
    <property type="entry name" value="COX2"/>
    <property type="match status" value="1"/>
</dbReference>
<evidence type="ECO:0000259" key="21">
    <source>
        <dbReference type="PROSITE" id="PS51007"/>
    </source>
</evidence>
<dbReference type="PANTHER" id="PTHR22888:SF9">
    <property type="entry name" value="CYTOCHROME C OXIDASE SUBUNIT 2"/>
    <property type="match status" value="1"/>
</dbReference>
<dbReference type="Pfam" id="PF00034">
    <property type="entry name" value="Cytochrom_C"/>
    <property type="match status" value="1"/>
</dbReference>